<organism evidence="3 4">
    <name type="scientific">Streptosporangium brasiliense</name>
    <dbReference type="NCBI Taxonomy" id="47480"/>
    <lineage>
        <taxon>Bacteria</taxon>
        <taxon>Bacillati</taxon>
        <taxon>Actinomycetota</taxon>
        <taxon>Actinomycetes</taxon>
        <taxon>Streptosporangiales</taxon>
        <taxon>Streptosporangiaceae</taxon>
        <taxon>Streptosporangium</taxon>
    </lineage>
</organism>
<comment type="caution">
    <text evidence="3">The sequence shown here is derived from an EMBL/GenBank/DDBJ whole genome shotgun (WGS) entry which is preliminary data.</text>
</comment>
<sequence length="416" mass="44596">MSMPASQVPGGPEAPEPARPSTARTEPAEPGTRTAHPEPAEAGTRAAGAGRTARPGPAAPTARTVRTVRTAGFDALTAEELDAWHLLRAANPLLDSPYFHPGFAAAVHASGREVRVAVGRDGAGEVCALLPHHRERSLIRPAGWPAADFQGPVLAAGTSLPPLALLTGGVRAFAFDHLVESCADFEPWVESRRPSPFLDVSGGLEGYLGRASRSGKDNMGQARRRAAKAERTHGTVRFAADVVDPEILDRVVELKRAQYAATGAKDYFAGPDRRDLLTRLLHTRDSSFGGVLSTLHAGPHLVAAHFGIRSENVLHWWFPVYDPAFAGLAPGWMLLRELVCAAPALGVTRIDLGRGDDEYKRRAKTGETPVCQGMVTRSSARQTLRRARDSMVATAKSSAFGPGLRHIARKIRTLRQ</sequence>
<feature type="domain" description="BioF2-like acetyltransferase" evidence="2">
    <location>
        <begin position="221"/>
        <end position="361"/>
    </location>
</feature>
<proteinExistence type="predicted"/>
<dbReference type="Pfam" id="PF13480">
    <property type="entry name" value="Acetyltransf_6"/>
    <property type="match status" value="1"/>
</dbReference>
<evidence type="ECO:0000313" key="4">
    <source>
        <dbReference type="Proteomes" id="UP001230426"/>
    </source>
</evidence>
<protein>
    <submittedName>
        <fullName evidence="3">CelD/BcsL family acetyltransferase involved in cellulose biosynthesis</fullName>
    </submittedName>
</protein>
<dbReference type="Proteomes" id="UP001230426">
    <property type="component" value="Unassembled WGS sequence"/>
</dbReference>
<feature type="compositionally biased region" description="Low complexity" evidence="1">
    <location>
        <begin position="40"/>
        <end position="65"/>
    </location>
</feature>
<keyword evidence="4" id="KW-1185">Reference proteome</keyword>
<evidence type="ECO:0000259" key="2">
    <source>
        <dbReference type="Pfam" id="PF13480"/>
    </source>
</evidence>
<dbReference type="InterPro" id="IPR016181">
    <property type="entry name" value="Acyl_CoA_acyltransferase"/>
</dbReference>
<reference evidence="3 4" key="1">
    <citation type="submission" date="2023-07" db="EMBL/GenBank/DDBJ databases">
        <title>Sequencing the genomes of 1000 actinobacteria strains.</title>
        <authorList>
            <person name="Klenk H.-P."/>
        </authorList>
    </citation>
    <scope>NUCLEOTIDE SEQUENCE [LARGE SCALE GENOMIC DNA]</scope>
    <source>
        <strain evidence="3 4">DSM 44109</strain>
    </source>
</reference>
<dbReference type="EMBL" id="JAUSRB010000002">
    <property type="protein sequence ID" value="MDP9863400.1"/>
    <property type="molecule type" value="Genomic_DNA"/>
</dbReference>
<feature type="region of interest" description="Disordered" evidence="1">
    <location>
        <begin position="1"/>
        <end position="65"/>
    </location>
</feature>
<gene>
    <name evidence="3" type="ORF">J2S55_002666</name>
</gene>
<evidence type="ECO:0000313" key="3">
    <source>
        <dbReference type="EMBL" id="MDP9863400.1"/>
    </source>
</evidence>
<dbReference type="RefSeq" id="WP_306860244.1">
    <property type="nucleotide sequence ID" value="NZ_JAUSRB010000002.1"/>
</dbReference>
<dbReference type="InterPro" id="IPR038740">
    <property type="entry name" value="BioF2-like_GNAT_dom"/>
</dbReference>
<accession>A0ABT9R2E6</accession>
<name>A0ABT9R2E6_9ACTN</name>
<evidence type="ECO:0000256" key="1">
    <source>
        <dbReference type="SAM" id="MobiDB-lite"/>
    </source>
</evidence>
<dbReference type="SUPFAM" id="SSF55729">
    <property type="entry name" value="Acyl-CoA N-acyltransferases (Nat)"/>
    <property type="match status" value="1"/>
</dbReference>